<feature type="non-terminal residue" evidence="1">
    <location>
        <position position="111"/>
    </location>
</feature>
<dbReference type="EMBL" id="GBYX01474888">
    <property type="protein sequence ID" value="JAO06782.1"/>
    <property type="molecule type" value="Transcribed_RNA"/>
</dbReference>
<accession>A0A0S7EV89</accession>
<dbReference type="AlphaFoldDB" id="A0A0S7EV89"/>
<protein>
    <submittedName>
        <fullName evidence="1">PPUP7530</fullName>
    </submittedName>
</protein>
<name>A0A0S7EV89_9TELE</name>
<sequence length="111" mass="12428">LSPTNHATIFSQRMKPPQKIIKKQEIQEIDDSHSGICLNNVGEKLSKNKNVLTTEFTDEFRVSFNQPEMKFDSLAGSGIKLTFIFTNNFVLSESLTGRQCETCGQGDMLLA</sequence>
<organism evidence="1">
    <name type="scientific">Poeciliopsis prolifica</name>
    <name type="common">blackstripe livebearer</name>
    <dbReference type="NCBI Taxonomy" id="188132"/>
    <lineage>
        <taxon>Eukaryota</taxon>
        <taxon>Metazoa</taxon>
        <taxon>Chordata</taxon>
        <taxon>Craniata</taxon>
        <taxon>Vertebrata</taxon>
        <taxon>Euteleostomi</taxon>
        <taxon>Actinopterygii</taxon>
        <taxon>Neopterygii</taxon>
        <taxon>Teleostei</taxon>
        <taxon>Neoteleostei</taxon>
        <taxon>Acanthomorphata</taxon>
        <taxon>Ovalentaria</taxon>
        <taxon>Atherinomorphae</taxon>
        <taxon>Cyprinodontiformes</taxon>
        <taxon>Poeciliidae</taxon>
        <taxon>Poeciliinae</taxon>
        <taxon>Poeciliopsis</taxon>
    </lineage>
</organism>
<feature type="non-terminal residue" evidence="1">
    <location>
        <position position="1"/>
    </location>
</feature>
<gene>
    <name evidence="1" type="primary">PPUP7530</name>
</gene>
<proteinExistence type="predicted"/>
<reference evidence="1" key="1">
    <citation type="submission" date="2014-12" db="EMBL/GenBank/DDBJ databases">
        <title>Parallel Evolution in Life History Adaptation Evident in the Tissue-Specific Poeciliopsis prolifica transcriptome.</title>
        <authorList>
            <person name="Jue N.K."/>
            <person name="Foley R.J."/>
            <person name="Obergfell C."/>
            <person name="Reznick D.N."/>
            <person name="O'Neill R.J."/>
            <person name="O'Neill M.J."/>
        </authorList>
    </citation>
    <scope>NUCLEOTIDE SEQUENCE</scope>
</reference>
<evidence type="ECO:0000313" key="1">
    <source>
        <dbReference type="EMBL" id="JAO06782.1"/>
    </source>
</evidence>